<evidence type="ECO:0000313" key="10">
    <source>
        <dbReference type="EMBL" id="CAI5759319.1"/>
    </source>
</evidence>
<protein>
    <recommendedName>
        <fullName evidence="9">Peptidase M20 dimerisation domain-containing protein</fullName>
    </recommendedName>
</protein>
<dbReference type="InterPro" id="IPR017141">
    <property type="entry name" value="Pept_M20_carboxypep"/>
</dbReference>
<dbReference type="Pfam" id="PF01546">
    <property type="entry name" value="Peptidase_M20"/>
    <property type="match status" value="1"/>
</dbReference>
<dbReference type="InterPro" id="IPR011650">
    <property type="entry name" value="Peptidase_M20_dimer"/>
</dbReference>
<dbReference type="Pfam" id="PF07687">
    <property type="entry name" value="M20_dimer"/>
    <property type="match status" value="1"/>
</dbReference>
<keyword evidence="8" id="KW-0472">Membrane</keyword>
<accession>A0A9W4TVW1</accession>
<keyword evidence="5 7" id="KW-0862">Zinc</keyword>
<proteinExistence type="inferred from homology"/>
<name>A0A9W4TVW1_9ASCO</name>
<dbReference type="EMBL" id="CANTUO010000004">
    <property type="protein sequence ID" value="CAI5759319.1"/>
    <property type="molecule type" value="Genomic_DNA"/>
</dbReference>
<keyword evidence="11" id="KW-1185">Reference proteome</keyword>
<keyword evidence="8" id="KW-0812">Transmembrane</keyword>
<evidence type="ECO:0000256" key="5">
    <source>
        <dbReference type="ARBA" id="ARBA00022833"/>
    </source>
</evidence>
<feature type="binding site" evidence="7">
    <location>
        <position position="188"/>
    </location>
    <ligand>
        <name>Zn(2+)</name>
        <dbReference type="ChEBI" id="CHEBI:29105"/>
        <label>2</label>
    </ligand>
</feature>
<evidence type="ECO:0000256" key="7">
    <source>
        <dbReference type="PIRSR" id="PIRSR037217-2"/>
    </source>
</evidence>
<feature type="binding site" evidence="7">
    <location>
        <position position="563"/>
    </location>
    <ligand>
        <name>Zn(2+)</name>
        <dbReference type="ChEBI" id="CHEBI:29105"/>
        <label>1</label>
    </ligand>
</feature>
<dbReference type="GO" id="GO:0046872">
    <property type="term" value="F:metal ion binding"/>
    <property type="evidence" value="ECO:0007669"/>
    <property type="project" value="UniProtKB-KW"/>
</dbReference>
<dbReference type="GO" id="GO:0051603">
    <property type="term" value="P:proteolysis involved in protein catabolic process"/>
    <property type="evidence" value="ECO:0007669"/>
    <property type="project" value="TreeGrafter"/>
</dbReference>
<feature type="binding site" evidence="7">
    <location>
        <position position="223"/>
    </location>
    <ligand>
        <name>Zn(2+)</name>
        <dbReference type="ChEBI" id="CHEBI:29105"/>
        <label>2</label>
    </ligand>
</feature>
<dbReference type="PANTHER" id="PTHR45962:SF1">
    <property type="entry name" value="N-FATTY-ACYL-AMINO ACID SYNTHASE_HYDROLASE PM20D1"/>
    <property type="match status" value="1"/>
</dbReference>
<dbReference type="CDD" id="cd05674">
    <property type="entry name" value="M20_yscS"/>
    <property type="match status" value="1"/>
</dbReference>
<feature type="binding site" evidence="7">
    <location>
        <position position="286"/>
    </location>
    <ligand>
        <name>Zn(2+)</name>
        <dbReference type="ChEBI" id="CHEBI:29105"/>
        <label>2</label>
    </ligand>
</feature>
<evidence type="ECO:0000313" key="11">
    <source>
        <dbReference type="Proteomes" id="UP001152885"/>
    </source>
</evidence>
<dbReference type="InterPro" id="IPR002933">
    <property type="entry name" value="Peptidase_M20"/>
</dbReference>
<evidence type="ECO:0000259" key="9">
    <source>
        <dbReference type="Pfam" id="PF07687"/>
    </source>
</evidence>
<keyword evidence="8" id="KW-1133">Transmembrane helix</keyword>
<feature type="binding site" evidence="7">
    <location>
        <position position="259"/>
    </location>
    <ligand>
        <name>Zn(2+)</name>
        <dbReference type="ChEBI" id="CHEBI:29105"/>
        <label>1</label>
    </ligand>
</feature>
<dbReference type="AlphaFoldDB" id="A0A9W4TVW1"/>
<comment type="similarity">
    <text evidence="1">Belongs to the peptidase M20A family.</text>
</comment>
<keyword evidence="2" id="KW-0645">Protease</keyword>
<evidence type="ECO:0000256" key="2">
    <source>
        <dbReference type="ARBA" id="ARBA00022670"/>
    </source>
</evidence>
<feature type="active site" description="Proton acceptor" evidence="6">
    <location>
        <position position="258"/>
    </location>
</feature>
<evidence type="ECO:0000256" key="6">
    <source>
        <dbReference type="PIRSR" id="PIRSR037217-1"/>
    </source>
</evidence>
<dbReference type="Gene3D" id="3.30.70.360">
    <property type="match status" value="1"/>
</dbReference>
<evidence type="ECO:0000256" key="3">
    <source>
        <dbReference type="ARBA" id="ARBA00022723"/>
    </source>
</evidence>
<dbReference type="PANTHER" id="PTHR45962">
    <property type="entry name" value="N-FATTY-ACYL-AMINO ACID SYNTHASE/HYDROLASE PM20D1"/>
    <property type="match status" value="1"/>
</dbReference>
<keyword evidence="3 7" id="KW-0479">Metal-binding</keyword>
<dbReference type="Proteomes" id="UP001152885">
    <property type="component" value="Unassembled WGS sequence"/>
</dbReference>
<dbReference type="PIRSF" id="PIRSF037217">
    <property type="entry name" value="Carboxypeptidase_S"/>
    <property type="match status" value="1"/>
</dbReference>
<dbReference type="SUPFAM" id="SSF53187">
    <property type="entry name" value="Zn-dependent exopeptidases"/>
    <property type="match status" value="1"/>
</dbReference>
<dbReference type="PROSITE" id="PS00759">
    <property type="entry name" value="ARGE_DAPE_CPG2_2"/>
    <property type="match status" value="1"/>
</dbReference>
<feature type="binding site" evidence="7">
    <location>
        <position position="223"/>
    </location>
    <ligand>
        <name>Zn(2+)</name>
        <dbReference type="ChEBI" id="CHEBI:29105"/>
        <label>1</label>
    </ligand>
</feature>
<dbReference type="InterPro" id="IPR001261">
    <property type="entry name" value="ArgE/DapE_CS"/>
</dbReference>
<feature type="transmembrane region" description="Helical" evidence="8">
    <location>
        <begin position="21"/>
        <end position="38"/>
    </location>
</feature>
<keyword evidence="4" id="KW-0378">Hydrolase</keyword>
<dbReference type="InterPro" id="IPR047177">
    <property type="entry name" value="Pept_M20A"/>
</dbReference>
<dbReference type="GO" id="GO:0004181">
    <property type="term" value="F:metallocarboxypeptidase activity"/>
    <property type="evidence" value="ECO:0007669"/>
    <property type="project" value="InterPro"/>
</dbReference>
<evidence type="ECO:0000256" key="4">
    <source>
        <dbReference type="ARBA" id="ARBA00022801"/>
    </source>
</evidence>
<dbReference type="SUPFAM" id="SSF55031">
    <property type="entry name" value="Bacterial exopeptidase dimerisation domain"/>
    <property type="match status" value="1"/>
</dbReference>
<organism evidence="10 11">
    <name type="scientific">Candida verbasci</name>
    <dbReference type="NCBI Taxonomy" id="1227364"/>
    <lineage>
        <taxon>Eukaryota</taxon>
        <taxon>Fungi</taxon>
        <taxon>Dikarya</taxon>
        <taxon>Ascomycota</taxon>
        <taxon>Saccharomycotina</taxon>
        <taxon>Pichiomycetes</taxon>
        <taxon>Debaryomycetaceae</taxon>
        <taxon>Candida/Lodderomyces clade</taxon>
        <taxon>Candida</taxon>
    </lineage>
</organism>
<reference evidence="10" key="1">
    <citation type="submission" date="2022-12" db="EMBL/GenBank/DDBJ databases">
        <authorList>
            <person name="Brejova B."/>
        </authorList>
    </citation>
    <scope>NUCLEOTIDE SEQUENCE</scope>
</reference>
<gene>
    <name evidence="10" type="ORF">CANVERA_P3829</name>
</gene>
<dbReference type="Gene3D" id="3.40.630.10">
    <property type="entry name" value="Zn peptidases"/>
    <property type="match status" value="1"/>
</dbReference>
<feature type="domain" description="Peptidase M20 dimerisation" evidence="9">
    <location>
        <begin position="305"/>
        <end position="456"/>
    </location>
</feature>
<dbReference type="GO" id="GO:0000328">
    <property type="term" value="C:fungal-type vacuole lumen"/>
    <property type="evidence" value="ECO:0007669"/>
    <property type="project" value="TreeGrafter"/>
</dbReference>
<evidence type="ECO:0000256" key="8">
    <source>
        <dbReference type="SAM" id="Phobius"/>
    </source>
</evidence>
<dbReference type="OrthoDB" id="3064516at2759"/>
<comment type="caution">
    <text evidence="10">The sequence shown here is derived from an EMBL/GenBank/DDBJ whole genome shotgun (WGS) entry which is preliminary data.</text>
</comment>
<sequence length="599" mass="68065">MTIEKSLPLHSKEQPSKRKNGLLASTFICFFVLGLFIHSPKSTSNSSIVQNTSSYFKTFFEEPENPDGLCPIIKKINPHDYLDDLKTIDYILKDKSFFNKCKDNLLGAIQIPTEVYDDMINPNLKHSKEELYDVEPRWKSFEAFHKYLQKTYPLVQKHLKLETVNKFGLVYSWEGSDKDKKPIILAAHQDVVPVARETLDQWTYPPFKGGFDGKYLYGRGASDCKNLLIGLLNTVELLLKEEKFNPERTIILAFGYDEESAGSGAFEINKHLVSKYGPDSILQIIDEGNEGFVDIEGSKFILPATGEKGYLDSIIEFYTPGGHSSVPPKHTSIGIIAKLIEKIESKEFSPILSNINPVLNQLYCIAEHSPNLDPKVRKNILKSQVNSNANKKIVEYLSKNKETKYLIQTSQAIDIIQGGIKSNALPEHVSILVNSRIAVEETIEDVIEKYKSHILEITDEFDLGLIISGQEVIKPTKNGYFNYSLVEPLEPAPVSPINGESWNLFGGSLRYLYEDLIFPDKNDSFIIAPFMSTGNTDTKSYWELTRNIYRYVPGLPDKHSGIHSVDEKLIFKGHLHMIAFYYYYLQLIDGVDDKRFEDL</sequence>
<dbReference type="InterPro" id="IPR036264">
    <property type="entry name" value="Bact_exopeptidase_dim_dom"/>
</dbReference>
<evidence type="ECO:0000256" key="1">
    <source>
        <dbReference type="ARBA" id="ARBA00006247"/>
    </source>
</evidence>
<feature type="active site" evidence="6">
    <location>
        <position position="190"/>
    </location>
</feature>